<name>A0A367QNB8_9NOSO</name>
<reference evidence="2" key="1">
    <citation type="submission" date="2016-04" db="EMBL/GenBank/DDBJ databases">
        <authorList>
            <person name="Tabuchi Yagui T.R."/>
        </authorList>
    </citation>
    <scope>NUCLEOTIDE SEQUENCE [LARGE SCALE GENOMIC DNA]</scope>
    <source>
        <strain evidence="2">NIES-26</strain>
    </source>
</reference>
<keyword evidence="3" id="KW-1185">Reference proteome</keyword>
<sequence length="99" mass="11149">MSTKQKLFLLVKIISTVLIASAIILELWNLSALITNNKIPGSLNIIFWIERFAIAAHFLEGVIATIYANSRNKMPLQYGVYTFFVGTIGLLELFSQEDK</sequence>
<dbReference type="EMBL" id="LXQD01000317">
    <property type="protein sequence ID" value="RCJ24692.1"/>
    <property type="molecule type" value="Genomic_DNA"/>
</dbReference>
<keyword evidence="1" id="KW-0472">Membrane</keyword>
<feature type="transmembrane region" description="Helical" evidence="1">
    <location>
        <begin position="78"/>
        <end position="95"/>
    </location>
</feature>
<protein>
    <submittedName>
        <fullName evidence="2">Uncharacterized protein</fullName>
    </submittedName>
</protein>
<proteinExistence type="predicted"/>
<dbReference type="AlphaFoldDB" id="A0A367QNB8"/>
<feature type="transmembrane region" description="Helical" evidence="1">
    <location>
        <begin position="45"/>
        <end position="66"/>
    </location>
</feature>
<evidence type="ECO:0000256" key="1">
    <source>
        <dbReference type="SAM" id="Phobius"/>
    </source>
</evidence>
<keyword evidence="1" id="KW-0812">Transmembrane</keyword>
<evidence type="ECO:0000313" key="2">
    <source>
        <dbReference type="EMBL" id="RCJ24692.1"/>
    </source>
</evidence>
<feature type="transmembrane region" description="Helical" evidence="1">
    <location>
        <begin position="7"/>
        <end position="25"/>
    </location>
</feature>
<dbReference type="Proteomes" id="UP000252107">
    <property type="component" value="Unassembled WGS sequence"/>
</dbReference>
<gene>
    <name evidence="2" type="ORF">A6770_03265</name>
</gene>
<organism evidence="2 3">
    <name type="scientific">Nostoc minutum NIES-26</name>
    <dbReference type="NCBI Taxonomy" id="1844469"/>
    <lineage>
        <taxon>Bacteria</taxon>
        <taxon>Bacillati</taxon>
        <taxon>Cyanobacteriota</taxon>
        <taxon>Cyanophyceae</taxon>
        <taxon>Nostocales</taxon>
        <taxon>Nostocaceae</taxon>
        <taxon>Nostoc</taxon>
    </lineage>
</organism>
<accession>A0A367QNB8</accession>
<evidence type="ECO:0000313" key="3">
    <source>
        <dbReference type="Proteomes" id="UP000252107"/>
    </source>
</evidence>
<comment type="caution">
    <text evidence="2">The sequence shown here is derived from an EMBL/GenBank/DDBJ whole genome shotgun (WGS) entry which is preliminary data.</text>
</comment>
<keyword evidence="1" id="KW-1133">Transmembrane helix</keyword>